<dbReference type="InterPro" id="IPR036121">
    <property type="entry name" value="ATPase_F1/V1/A1_a/bsu_N_sf"/>
</dbReference>
<dbReference type="SUPFAM" id="SSF50615">
    <property type="entry name" value="N-terminal domain of alpha and beta subunits of F1 ATP synthase"/>
    <property type="match status" value="1"/>
</dbReference>
<proteinExistence type="inferred from homology"/>
<reference evidence="5" key="1">
    <citation type="journal article" date="2010" name="Genome Res.">
        <title>Population genomic sequencing of Coccidioides fungi reveals recent hybridization and transposon control.</title>
        <authorList>
            <person name="Neafsey D.E."/>
            <person name="Barker B.M."/>
            <person name="Sharpton T.J."/>
            <person name="Stajich J.E."/>
            <person name="Park D.J."/>
            <person name="Whiston E."/>
            <person name="Hung C.-Y."/>
            <person name="McMahan C."/>
            <person name="White J."/>
            <person name="Sykes S."/>
            <person name="Heiman D."/>
            <person name="Young S."/>
            <person name="Zeng Q."/>
            <person name="Abouelleil A."/>
            <person name="Aftuck L."/>
            <person name="Bessette D."/>
            <person name="Brown A."/>
            <person name="FitzGerald M."/>
            <person name="Lui A."/>
            <person name="Macdonald J.P."/>
            <person name="Priest M."/>
            <person name="Orbach M.J."/>
            <person name="Galgiani J.N."/>
            <person name="Kirkland T.N."/>
            <person name="Cole G.T."/>
            <person name="Birren B.W."/>
            <person name="Henn M.R."/>
            <person name="Taylor J.W."/>
            <person name="Rounsley S.D."/>
        </authorList>
    </citation>
    <scope>NUCLEOTIDE SEQUENCE [LARGE SCALE GENOMIC DNA]</scope>
    <source>
        <strain evidence="5">RMSCC 3703</strain>
    </source>
</reference>
<evidence type="ECO:0000313" key="5">
    <source>
        <dbReference type="Proteomes" id="UP000054559"/>
    </source>
</evidence>
<feature type="domain" description="ATPase F1/V1/A1 complex alpha/beta subunit N-terminal" evidence="3">
    <location>
        <begin position="53"/>
        <end position="81"/>
    </location>
</feature>
<dbReference type="Pfam" id="PF02874">
    <property type="entry name" value="ATP-synt_ab_N"/>
    <property type="match status" value="1"/>
</dbReference>
<organism evidence="4 5">
    <name type="scientific">Coccidioides immitis RMSCC 3703</name>
    <dbReference type="NCBI Taxonomy" id="454286"/>
    <lineage>
        <taxon>Eukaryota</taxon>
        <taxon>Fungi</taxon>
        <taxon>Dikarya</taxon>
        <taxon>Ascomycota</taxon>
        <taxon>Pezizomycotina</taxon>
        <taxon>Eurotiomycetes</taxon>
        <taxon>Eurotiomycetidae</taxon>
        <taxon>Onygenales</taxon>
        <taxon>Onygenaceae</taxon>
        <taxon>Coccidioides</taxon>
    </lineage>
</organism>
<dbReference type="EMBL" id="DS268132">
    <property type="protein sequence ID" value="KMU73917.1"/>
    <property type="molecule type" value="Genomic_DNA"/>
</dbReference>
<dbReference type="Gene3D" id="2.40.10.170">
    <property type="match status" value="1"/>
</dbReference>
<sequence>MFKSGVARTFGRSAFARPASTILSSTRSAVGNNALRALSARYASTEAGKTGKIHQVIGAVVDVKFDTEQLPAILNALETENGATFG</sequence>
<dbReference type="STRING" id="454286.A0A0J8TJM2"/>
<evidence type="ECO:0000313" key="4">
    <source>
        <dbReference type="EMBL" id="KMU73917.1"/>
    </source>
</evidence>
<name>A0A0J8TJM2_COCIT</name>
<keyword evidence="2" id="KW-0813">Transport</keyword>
<dbReference type="GO" id="GO:1902600">
    <property type="term" value="P:proton transmembrane transport"/>
    <property type="evidence" value="ECO:0007669"/>
    <property type="project" value="InterPro"/>
</dbReference>
<evidence type="ECO:0000256" key="2">
    <source>
        <dbReference type="ARBA" id="ARBA00022448"/>
    </source>
</evidence>
<accession>A0A0J8TJM2</accession>
<gene>
    <name evidence="4" type="ORF">CISG_03895</name>
</gene>
<protein>
    <recommendedName>
        <fullName evidence="3">ATPase F1/V1/A1 complex alpha/beta subunit N-terminal domain-containing protein</fullName>
    </recommendedName>
</protein>
<dbReference type="Proteomes" id="UP000054559">
    <property type="component" value="Unassembled WGS sequence"/>
</dbReference>
<dbReference type="GO" id="GO:0046034">
    <property type="term" value="P:ATP metabolic process"/>
    <property type="evidence" value="ECO:0007669"/>
    <property type="project" value="InterPro"/>
</dbReference>
<dbReference type="AlphaFoldDB" id="A0A0J8TJM2"/>
<dbReference type="InterPro" id="IPR004100">
    <property type="entry name" value="ATPase_F1/V1/A1_a/bsu_N"/>
</dbReference>
<evidence type="ECO:0000259" key="3">
    <source>
        <dbReference type="Pfam" id="PF02874"/>
    </source>
</evidence>
<comment type="similarity">
    <text evidence="1">Belongs to the ATPase alpha/beta chains family.</text>
</comment>
<evidence type="ECO:0000256" key="1">
    <source>
        <dbReference type="ARBA" id="ARBA00008936"/>
    </source>
</evidence>